<protein>
    <submittedName>
        <fullName evidence="6">LysR substrate-binding domain-containing protein</fullName>
    </submittedName>
</protein>
<evidence type="ECO:0000259" key="5">
    <source>
        <dbReference type="PROSITE" id="PS50931"/>
    </source>
</evidence>
<dbReference type="InterPro" id="IPR000847">
    <property type="entry name" value="LysR_HTH_N"/>
</dbReference>
<evidence type="ECO:0000256" key="3">
    <source>
        <dbReference type="ARBA" id="ARBA00023125"/>
    </source>
</evidence>
<dbReference type="RefSeq" id="WP_416343070.1">
    <property type="nucleotide sequence ID" value="NZ_JALQCY010000002.1"/>
</dbReference>
<evidence type="ECO:0000313" key="7">
    <source>
        <dbReference type="Proteomes" id="UP001651050"/>
    </source>
</evidence>
<dbReference type="PANTHER" id="PTHR30346:SF29">
    <property type="entry name" value="LYSR SUBSTRATE-BINDING"/>
    <property type="match status" value="1"/>
</dbReference>
<keyword evidence="2" id="KW-0805">Transcription regulation</keyword>
<comment type="caution">
    <text evidence="6">The sequence shown here is derived from an EMBL/GenBank/DDBJ whole genome shotgun (WGS) entry which is preliminary data.</text>
</comment>
<evidence type="ECO:0000256" key="1">
    <source>
        <dbReference type="ARBA" id="ARBA00009437"/>
    </source>
</evidence>
<sequence>MDVSAAEPPARDLPWSGLRALHALAEHRTMTAAAASLGYTTGAVSHQLAALARAVGTEVVRPHGRGVALTEAGLALAERAEPLLAAQRDAVDSARAASGDASGTVRVGAFATVAASLLPQLVADLATSHPRITLVGIELTVDDVAGAVRRGDVDLGLGLDYPGAPIPRLPGTVLRPLRTERFELVSAPTSDLPSRLRLTDVAHLPWILPPLPTHYGAAVRGACRAAGFEPRAAHEVNDTSTTLALVAQGLGVTLATPIMLRLRPAHDLRTTTLYDLVEREIVLLEPSTAPRRPAVEAVARTIEAVVHGTGRAFSIGL</sequence>
<accession>A0ABT0J148</accession>
<dbReference type="Gene3D" id="3.40.190.290">
    <property type="match status" value="1"/>
</dbReference>
<evidence type="ECO:0000256" key="4">
    <source>
        <dbReference type="ARBA" id="ARBA00023163"/>
    </source>
</evidence>
<comment type="similarity">
    <text evidence="1">Belongs to the LysR transcriptional regulatory family.</text>
</comment>
<gene>
    <name evidence="6" type="ORF">M1843_05530</name>
</gene>
<dbReference type="Gene3D" id="1.10.10.10">
    <property type="entry name" value="Winged helix-like DNA-binding domain superfamily/Winged helix DNA-binding domain"/>
    <property type="match status" value="1"/>
</dbReference>
<dbReference type="SUPFAM" id="SSF46785">
    <property type="entry name" value="Winged helix' DNA-binding domain"/>
    <property type="match status" value="1"/>
</dbReference>
<dbReference type="PROSITE" id="PS50931">
    <property type="entry name" value="HTH_LYSR"/>
    <property type="match status" value="1"/>
</dbReference>
<name>A0ABT0J148_9MICO</name>
<reference evidence="6 7" key="1">
    <citation type="submission" date="2022-02" db="EMBL/GenBank/DDBJ databases">
        <title>The car tank lid bacteriome: a reservoir of bacteria with potential in bioremediation of fuel.</title>
        <authorList>
            <person name="Vidal-Verdu A."/>
            <person name="Gomez-Martinez D."/>
            <person name="Latorre-Perez A."/>
            <person name="Pereto J."/>
            <person name="Porcar M."/>
        </authorList>
    </citation>
    <scope>NUCLEOTIDE SEQUENCE [LARGE SCALE GENOMIC DNA]</scope>
    <source>
        <strain evidence="6 7">4D.3</strain>
    </source>
</reference>
<feature type="domain" description="HTH lysR-type" evidence="5">
    <location>
        <begin position="13"/>
        <end position="70"/>
    </location>
</feature>
<dbReference type="Pfam" id="PF00126">
    <property type="entry name" value="HTH_1"/>
    <property type="match status" value="1"/>
</dbReference>
<dbReference type="Proteomes" id="UP001651050">
    <property type="component" value="Unassembled WGS sequence"/>
</dbReference>
<proteinExistence type="inferred from homology"/>
<dbReference type="EMBL" id="JALQCY010000002">
    <property type="protein sequence ID" value="MCK9793206.1"/>
    <property type="molecule type" value="Genomic_DNA"/>
</dbReference>
<dbReference type="SUPFAM" id="SSF53850">
    <property type="entry name" value="Periplasmic binding protein-like II"/>
    <property type="match status" value="1"/>
</dbReference>
<dbReference type="InterPro" id="IPR036390">
    <property type="entry name" value="WH_DNA-bd_sf"/>
</dbReference>
<evidence type="ECO:0000256" key="2">
    <source>
        <dbReference type="ARBA" id="ARBA00023015"/>
    </source>
</evidence>
<keyword evidence="4" id="KW-0804">Transcription</keyword>
<dbReference type="PANTHER" id="PTHR30346">
    <property type="entry name" value="TRANSCRIPTIONAL DUAL REGULATOR HCAR-RELATED"/>
    <property type="match status" value="1"/>
</dbReference>
<evidence type="ECO:0000313" key="6">
    <source>
        <dbReference type="EMBL" id="MCK9793206.1"/>
    </source>
</evidence>
<organism evidence="6 7">
    <name type="scientific">Isoptericola peretonis</name>
    <dbReference type="NCBI Taxonomy" id="2918523"/>
    <lineage>
        <taxon>Bacteria</taxon>
        <taxon>Bacillati</taxon>
        <taxon>Actinomycetota</taxon>
        <taxon>Actinomycetes</taxon>
        <taxon>Micrococcales</taxon>
        <taxon>Promicromonosporaceae</taxon>
        <taxon>Isoptericola</taxon>
    </lineage>
</organism>
<keyword evidence="3" id="KW-0238">DNA-binding</keyword>
<dbReference type="InterPro" id="IPR005119">
    <property type="entry name" value="LysR_subst-bd"/>
</dbReference>
<dbReference type="Pfam" id="PF03466">
    <property type="entry name" value="LysR_substrate"/>
    <property type="match status" value="1"/>
</dbReference>
<dbReference type="InterPro" id="IPR036388">
    <property type="entry name" value="WH-like_DNA-bd_sf"/>
</dbReference>
<keyword evidence="7" id="KW-1185">Reference proteome</keyword>